<keyword evidence="3" id="KW-1185">Reference proteome</keyword>
<proteinExistence type="predicted"/>
<protein>
    <submittedName>
        <fullName evidence="2">Uncharacterized protein</fullName>
    </submittedName>
</protein>
<feature type="region of interest" description="Disordered" evidence="1">
    <location>
        <begin position="303"/>
        <end position="346"/>
    </location>
</feature>
<dbReference type="Proteomes" id="UP000298030">
    <property type="component" value="Unassembled WGS sequence"/>
</dbReference>
<accession>A0A4Y7T7K6</accession>
<feature type="region of interest" description="Disordered" evidence="1">
    <location>
        <begin position="68"/>
        <end position="90"/>
    </location>
</feature>
<evidence type="ECO:0000256" key="1">
    <source>
        <dbReference type="SAM" id="MobiDB-lite"/>
    </source>
</evidence>
<dbReference type="AlphaFoldDB" id="A0A4Y7T7K6"/>
<reference evidence="2 3" key="1">
    <citation type="journal article" date="2019" name="Nat. Ecol. Evol.">
        <title>Megaphylogeny resolves global patterns of mushroom evolution.</title>
        <authorList>
            <person name="Varga T."/>
            <person name="Krizsan K."/>
            <person name="Foldi C."/>
            <person name="Dima B."/>
            <person name="Sanchez-Garcia M."/>
            <person name="Sanchez-Ramirez S."/>
            <person name="Szollosi G.J."/>
            <person name="Szarkandi J.G."/>
            <person name="Papp V."/>
            <person name="Albert L."/>
            <person name="Andreopoulos W."/>
            <person name="Angelini C."/>
            <person name="Antonin V."/>
            <person name="Barry K.W."/>
            <person name="Bougher N.L."/>
            <person name="Buchanan P."/>
            <person name="Buyck B."/>
            <person name="Bense V."/>
            <person name="Catcheside P."/>
            <person name="Chovatia M."/>
            <person name="Cooper J."/>
            <person name="Damon W."/>
            <person name="Desjardin D."/>
            <person name="Finy P."/>
            <person name="Geml J."/>
            <person name="Haridas S."/>
            <person name="Hughes K."/>
            <person name="Justo A."/>
            <person name="Karasinski D."/>
            <person name="Kautmanova I."/>
            <person name="Kiss B."/>
            <person name="Kocsube S."/>
            <person name="Kotiranta H."/>
            <person name="LaButti K.M."/>
            <person name="Lechner B.E."/>
            <person name="Liimatainen K."/>
            <person name="Lipzen A."/>
            <person name="Lukacs Z."/>
            <person name="Mihaltcheva S."/>
            <person name="Morgado L.N."/>
            <person name="Niskanen T."/>
            <person name="Noordeloos M.E."/>
            <person name="Ohm R.A."/>
            <person name="Ortiz-Santana B."/>
            <person name="Ovrebo C."/>
            <person name="Racz N."/>
            <person name="Riley R."/>
            <person name="Savchenko A."/>
            <person name="Shiryaev A."/>
            <person name="Soop K."/>
            <person name="Spirin V."/>
            <person name="Szebenyi C."/>
            <person name="Tomsovsky M."/>
            <person name="Tulloss R.E."/>
            <person name="Uehling J."/>
            <person name="Grigoriev I.V."/>
            <person name="Vagvolgyi C."/>
            <person name="Papp T."/>
            <person name="Martin F.M."/>
            <person name="Miettinen O."/>
            <person name="Hibbett D.S."/>
            <person name="Nagy L.G."/>
        </authorList>
    </citation>
    <scope>NUCLEOTIDE SEQUENCE [LARGE SCALE GENOMIC DNA]</scope>
    <source>
        <strain evidence="2 3">FP101781</strain>
    </source>
</reference>
<feature type="compositionally biased region" description="Polar residues" evidence="1">
    <location>
        <begin position="312"/>
        <end position="334"/>
    </location>
</feature>
<dbReference type="EMBL" id="QPFP01000024">
    <property type="protein sequence ID" value="TEB30090.1"/>
    <property type="molecule type" value="Genomic_DNA"/>
</dbReference>
<evidence type="ECO:0000313" key="3">
    <source>
        <dbReference type="Proteomes" id="UP000298030"/>
    </source>
</evidence>
<organism evidence="2 3">
    <name type="scientific">Coprinellus micaceus</name>
    <name type="common">Glistening ink-cap mushroom</name>
    <name type="synonym">Coprinus micaceus</name>
    <dbReference type="NCBI Taxonomy" id="71717"/>
    <lineage>
        <taxon>Eukaryota</taxon>
        <taxon>Fungi</taxon>
        <taxon>Dikarya</taxon>
        <taxon>Basidiomycota</taxon>
        <taxon>Agaricomycotina</taxon>
        <taxon>Agaricomycetes</taxon>
        <taxon>Agaricomycetidae</taxon>
        <taxon>Agaricales</taxon>
        <taxon>Agaricineae</taxon>
        <taxon>Psathyrellaceae</taxon>
        <taxon>Coprinellus</taxon>
    </lineage>
</organism>
<gene>
    <name evidence="2" type="ORF">FA13DRAFT_1710555</name>
</gene>
<evidence type="ECO:0000313" key="2">
    <source>
        <dbReference type="EMBL" id="TEB30090.1"/>
    </source>
</evidence>
<name>A0A4Y7T7K6_COPMI</name>
<feature type="region of interest" description="Disordered" evidence="1">
    <location>
        <begin position="1"/>
        <end position="24"/>
    </location>
</feature>
<sequence>MPRWIGDNSEVLPEPTSHSPRAKRWIPVQPKRGVWENGKAAFNSDPSGKIINGNLEGQKYAGVIAVANSSRGGPSSDSTTTSVERTPEEGLDMHSQAAARLSRVNLDLGIRPPGEISPFEKASLFLEGGNKSLSWYWWAFDFEATESRWIYVIQALNFLRMKQLHVVYEGLDASSTSASFGLSLRALITLKAAIMGRNGGTLAIPLTITWNIVQHSRGIRECITSGRFFGLTRRSLEKVGYGTGREKEGESSRATVHTTTVLPICILPNAPRGMSRRMEYLSNPVTIVAIRVLRTGYFPPEMTVSHSKESRGSNSIQTSPSSEGLASRRTSVSSCPEPHSPPGGHIHTVGYSRLGVVLESRVGHSITELEPVQNPLRVLGTDPTVLTERVDFEGLQRRYSSFCLSYCHQAVQ</sequence>
<feature type="compositionally biased region" description="Polar residues" evidence="1">
    <location>
        <begin position="68"/>
        <end position="84"/>
    </location>
</feature>
<comment type="caution">
    <text evidence="2">The sequence shown here is derived from an EMBL/GenBank/DDBJ whole genome shotgun (WGS) entry which is preliminary data.</text>
</comment>